<name>A0A1X7FDP6_9PROT</name>
<dbReference type="Proteomes" id="UP000192936">
    <property type="component" value="Unassembled WGS sequence"/>
</dbReference>
<dbReference type="PANTHER" id="PTHR30483:SF37">
    <property type="entry name" value="ABC TRANSPORTER SUBSTRATE-BINDING PROTEIN"/>
    <property type="match status" value="1"/>
</dbReference>
<evidence type="ECO:0000256" key="1">
    <source>
        <dbReference type="ARBA" id="ARBA00010062"/>
    </source>
</evidence>
<feature type="domain" description="Leucine-binding protein" evidence="4">
    <location>
        <begin position="61"/>
        <end position="426"/>
    </location>
</feature>
<dbReference type="Gene3D" id="3.40.50.2300">
    <property type="match status" value="2"/>
</dbReference>
<evidence type="ECO:0000313" key="5">
    <source>
        <dbReference type="EMBL" id="SMF50542.1"/>
    </source>
</evidence>
<dbReference type="PANTHER" id="PTHR30483">
    <property type="entry name" value="LEUCINE-SPECIFIC-BINDING PROTEIN"/>
    <property type="match status" value="1"/>
</dbReference>
<proteinExistence type="inferred from homology"/>
<dbReference type="InterPro" id="IPR028081">
    <property type="entry name" value="Leu-bd"/>
</dbReference>
<evidence type="ECO:0000256" key="3">
    <source>
        <dbReference type="ARBA" id="ARBA00022970"/>
    </source>
</evidence>
<evidence type="ECO:0000313" key="6">
    <source>
        <dbReference type="Proteomes" id="UP000192936"/>
    </source>
</evidence>
<reference evidence="5 6" key="1">
    <citation type="submission" date="2017-04" db="EMBL/GenBank/DDBJ databases">
        <authorList>
            <person name="Afonso C.L."/>
            <person name="Miller P.J."/>
            <person name="Scott M.A."/>
            <person name="Spackman E."/>
            <person name="Goraichik I."/>
            <person name="Dimitrov K.M."/>
            <person name="Suarez D.L."/>
            <person name="Swayne D.E."/>
        </authorList>
    </citation>
    <scope>NUCLEOTIDE SEQUENCE [LARGE SCALE GENOMIC DNA]</scope>
    <source>
        <strain evidence="5 6">A2P</strain>
    </source>
</reference>
<keyword evidence="3" id="KW-0813">Transport</keyword>
<keyword evidence="3" id="KW-0029">Amino-acid transport</keyword>
<dbReference type="GO" id="GO:0006865">
    <property type="term" value="P:amino acid transport"/>
    <property type="evidence" value="ECO:0007669"/>
    <property type="project" value="UniProtKB-KW"/>
</dbReference>
<dbReference type="SUPFAM" id="SSF53822">
    <property type="entry name" value="Periplasmic binding protein-like I"/>
    <property type="match status" value="1"/>
</dbReference>
<accession>A0A1X7FDP6</accession>
<keyword evidence="2" id="KW-0732">Signal</keyword>
<protein>
    <submittedName>
        <fullName evidence="5">Amino acid/amide ABC transporter substrate-binding protein, HAAT family</fullName>
    </submittedName>
</protein>
<dbReference type="RefSeq" id="WP_208621189.1">
    <property type="nucleotide sequence ID" value="NZ_FXAK01000005.1"/>
</dbReference>
<dbReference type="Pfam" id="PF13458">
    <property type="entry name" value="Peripla_BP_6"/>
    <property type="match status" value="1"/>
</dbReference>
<organism evidence="5 6">
    <name type="scientific">Azospirillum oryzae</name>
    <dbReference type="NCBI Taxonomy" id="286727"/>
    <lineage>
        <taxon>Bacteria</taxon>
        <taxon>Pseudomonadati</taxon>
        <taxon>Pseudomonadota</taxon>
        <taxon>Alphaproteobacteria</taxon>
        <taxon>Rhodospirillales</taxon>
        <taxon>Azospirillaceae</taxon>
        <taxon>Azospirillum</taxon>
    </lineage>
</organism>
<evidence type="ECO:0000256" key="2">
    <source>
        <dbReference type="ARBA" id="ARBA00022729"/>
    </source>
</evidence>
<dbReference type="InterPro" id="IPR051010">
    <property type="entry name" value="BCAA_transport"/>
</dbReference>
<sequence>MRFAAAITEPTRTPDFQANAKGKLPTRRQTIKRMLAAAALLTTTALTGIGFGAAPAQAEDEIRIGVIYPLTGAAASTGVELKAAAELAAAIINKEIPAPPGLVAGIGLPHLHGAKIKLIFGDHQGNPQVGATEAERLITSEKVVALTGAYFSNVTATASQVAERYGVPFLNGESSSASLTQRKFKWFFRTTPHDDLFVGNFFTFLHDMEKKTGDKLRTVALFNENTLWGNETTKLQVKLAEEQGFTISEKILYPAKTTQMTSEVQRIKAAAPAVIMQSSYLGDAILSMKTYKELGFSPKMLLANDAGFNDSEFLKTMGKDGEFVISREVWALDQAERNPLIKQVNDLMHQRSGVNFNGNSARAFTGIAVLADALDRAGSTKPDAIREALQKTDIPASGLIMPWKGVKFDANGQNELGQGIIVQVQGGQYVTVWPFDVATKPVVYPMPAWDGR</sequence>
<dbReference type="EMBL" id="FXAK01000005">
    <property type="protein sequence ID" value="SMF50542.1"/>
    <property type="molecule type" value="Genomic_DNA"/>
</dbReference>
<dbReference type="CDD" id="cd06340">
    <property type="entry name" value="PBP1_ABC_ligand_binding-like"/>
    <property type="match status" value="1"/>
</dbReference>
<dbReference type="AlphaFoldDB" id="A0A1X7FDP6"/>
<dbReference type="InterPro" id="IPR028082">
    <property type="entry name" value="Peripla_BP_I"/>
</dbReference>
<comment type="similarity">
    <text evidence="1">Belongs to the leucine-binding protein family.</text>
</comment>
<evidence type="ECO:0000259" key="4">
    <source>
        <dbReference type="Pfam" id="PF13458"/>
    </source>
</evidence>
<dbReference type="STRING" id="286727.SAMN02982917_2608"/>
<gene>
    <name evidence="5" type="ORF">SAMN02982917_2608</name>
</gene>